<evidence type="ECO:0000313" key="2">
    <source>
        <dbReference type="Proteomes" id="UP000499080"/>
    </source>
</evidence>
<comment type="caution">
    <text evidence="1">The sequence shown here is derived from an EMBL/GenBank/DDBJ whole genome shotgun (WGS) entry which is preliminary data.</text>
</comment>
<keyword evidence="2" id="KW-1185">Reference proteome</keyword>
<dbReference type="EMBL" id="BGPR01001851">
    <property type="protein sequence ID" value="GBM63124.1"/>
    <property type="molecule type" value="Genomic_DNA"/>
</dbReference>
<proteinExistence type="predicted"/>
<sequence length="90" mass="10608">MKMDLTLLKTQRISFRSSFMVCSKNSEDELIKEAPNVNQLSIWKAQIEDKFTRLEKCQAEITDLIFKDKDAEKAYEEGFLSTENYRDKFS</sequence>
<dbReference type="Proteomes" id="UP000499080">
    <property type="component" value="Unassembled WGS sequence"/>
</dbReference>
<evidence type="ECO:0000313" key="1">
    <source>
        <dbReference type="EMBL" id="GBM63124.1"/>
    </source>
</evidence>
<organism evidence="1 2">
    <name type="scientific">Araneus ventricosus</name>
    <name type="common">Orbweaver spider</name>
    <name type="synonym">Epeira ventricosa</name>
    <dbReference type="NCBI Taxonomy" id="182803"/>
    <lineage>
        <taxon>Eukaryota</taxon>
        <taxon>Metazoa</taxon>
        <taxon>Ecdysozoa</taxon>
        <taxon>Arthropoda</taxon>
        <taxon>Chelicerata</taxon>
        <taxon>Arachnida</taxon>
        <taxon>Araneae</taxon>
        <taxon>Araneomorphae</taxon>
        <taxon>Entelegynae</taxon>
        <taxon>Araneoidea</taxon>
        <taxon>Araneidae</taxon>
        <taxon>Araneus</taxon>
    </lineage>
</organism>
<dbReference type="OrthoDB" id="5967017at2759"/>
<dbReference type="AlphaFoldDB" id="A0A4Y2HCU8"/>
<protein>
    <submittedName>
        <fullName evidence="1">Uncharacterized protein</fullName>
    </submittedName>
</protein>
<gene>
    <name evidence="1" type="ORF">AVEN_68568_1</name>
</gene>
<reference evidence="1 2" key="1">
    <citation type="journal article" date="2019" name="Sci. Rep.">
        <title>Orb-weaving spider Araneus ventricosus genome elucidates the spidroin gene catalogue.</title>
        <authorList>
            <person name="Kono N."/>
            <person name="Nakamura H."/>
            <person name="Ohtoshi R."/>
            <person name="Moran D.A.P."/>
            <person name="Shinohara A."/>
            <person name="Yoshida Y."/>
            <person name="Fujiwara M."/>
            <person name="Mori M."/>
            <person name="Tomita M."/>
            <person name="Arakawa K."/>
        </authorList>
    </citation>
    <scope>NUCLEOTIDE SEQUENCE [LARGE SCALE GENOMIC DNA]</scope>
</reference>
<accession>A0A4Y2HCU8</accession>
<name>A0A4Y2HCU8_ARAVE</name>